<dbReference type="PANTHER" id="PTHR42878:SF15">
    <property type="entry name" value="BACTERIOPHYTOCHROME"/>
    <property type="match status" value="1"/>
</dbReference>
<feature type="non-terminal residue" evidence="6">
    <location>
        <position position="1"/>
    </location>
</feature>
<dbReference type="SUPFAM" id="SSF55874">
    <property type="entry name" value="ATPase domain of HSP90 chaperone/DNA topoisomerase II/histidine kinase"/>
    <property type="match status" value="1"/>
</dbReference>
<comment type="caution">
    <text evidence="6">The sequence shown here is derived from an EMBL/GenBank/DDBJ whole genome shotgun (WGS) entry which is preliminary data.</text>
</comment>
<dbReference type="InterPro" id="IPR036890">
    <property type="entry name" value="HATPase_C_sf"/>
</dbReference>
<evidence type="ECO:0000256" key="4">
    <source>
        <dbReference type="ARBA" id="ARBA00022777"/>
    </source>
</evidence>
<dbReference type="PANTHER" id="PTHR42878">
    <property type="entry name" value="TWO-COMPONENT HISTIDINE KINASE"/>
    <property type="match status" value="1"/>
</dbReference>
<keyword evidence="3" id="KW-0808">Transferase</keyword>
<evidence type="ECO:0000259" key="5">
    <source>
        <dbReference type="PROSITE" id="PS50109"/>
    </source>
</evidence>
<dbReference type="EMBL" id="JABKAV010000008">
    <property type="protein sequence ID" value="NVO84211.1"/>
    <property type="molecule type" value="Genomic_DNA"/>
</dbReference>
<name>A0ABX2Q2G4_9BACT</name>
<evidence type="ECO:0000256" key="2">
    <source>
        <dbReference type="ARBA" id="ARBA00012438"/>
    </source>
</evidence>
<keyword evidence="4 6" id="KW-0418">Kinase</keyword>
<evidence type="ECO:0000313" key="7">
    <source>
        <dbReference type="Proteomes" id="UP000626554"/>
    </source>
</evidence>
<dbReference type="RefSeq" id="WP_246289522.1">
    <property type="nucleotide sequence ID" value="NZ_JABKAV010000008.1"/>
</dbReference>
<evidence type="ECO:0000256" key="3">
    <source>
        <dbReference type="ARBA" id="ARBA00022679"/>
    </source>
</evidence>
<organism evidence="6 7">
    <name type="scientific">Hymenobacter terrestris</name>
    <dbReference type="NCBI Taxonomy" id="2748310"/>
    <lineage>
        <taxon>Bacteria</taxon>
        <taxon>Pseudomonadati</taxon>
        <taxon>Bacteroidota</taxon>
        <taxon>Cytophagia</taxon>
        <taxon>Cytophagales</taxon>
        <taxon>Hymenobacteraceae</taxon>
        <taxon>Hymenobacter</taxon>
    </lineage>
</organism>
<dbReference type="GO" id="GO:0016301">
    <property type="term" value="F:kinase activity"/>
    <property type="evidence" value="ECO:0007669"/>
    <property type="project" value="UniProtKB-KW"/>
</dbReference>
<accession>A0ABX2Q2G4</accession>
<dbReference type="Pfam" id="PF02518">
    <property type="entry name" value="HATPase_c"/>
    <property type="match status" value="1"/>
</dbReference>
<evidence type="ECO:0000256" key="1">
    <source>
        <dbReference type="ARBA" id="ARBA00000085"/>
    </source>
</evidence>
<protein>
    <recommendedName>
        <fullName evidence="2">histidine kinase</fullName>
        <ecNumber evidence="2">2.7.13.3</ecNumber>
    </recommendedName>
</protein>
<dbReference type="Gene3D" id="3.30.565.10">
    <property type="entry name" value="Histidine kinase-like ATPase, C-terminal domain"/>
    <property type="match status" value="1"/>
</dbReference>
<reference evidence="6 7" key="1">
    <citation type="submission" date="2020-05" db="EMBL/GenBank/DDBJ databases">
        <title>Hymenobacter terrestris sp. nov. and Hymenobacter lapidiphilus sp. nov., isolated from regoliths in Antarctica.</title>
        <authorList>
            <person name="Sedlacek I."/>
            <person name="Pantucek R."/>
            <person name="Zeman M."/>
            <person name="Holochova P."/>
            <person name="Kralova S."/>
            <person name="Stankova E."/>
            <person name="Sedo O."/>
            <person name="Micenkova L."/>
            <person name="Svec P."/>
            <person name="Gupta V."/>
            <person name="Sood U."/>
            <person name="Korpole U.S."/>
            <person name="Lal R."/>
        </authorList>
    </citation>
    <scope>NUCLEOTIDE SEQUENCE [LARGE SCALE GENOMIC DNA]</scope>
    <source>
        <strain evidence="6 7">P5252</strain>
    </source>
</reference>
<dbReference type="InterPro" id="IPR004358">
    <property type="entry name" value="Sig_transdc_His_kin-like_C"/>
</dbReference>
<keyword evidence="7" id="KW-1185">Reference proteome</keyword>
<dbReference type="Proteomes" id="UP000626554">
    <property type="component" value="Unassembled WGS sequence"/>
</dbReference>
<dbReference type="InterPro" id="IPR050351">
    <property type="entry name" value="BphY/WalK/GraS-like"/>
</dbReference>
<dbReference type="InterPro" id="IPR003594">
    <property type="entry name" value="HATPase_dom"/>
</dbReference>
<dbReference type="PROSITE" id="PS50109">
    <property type="entry name" value="HIS_KIN"/>
    <property type="match status" value="1"/>
</dbReference>
<dbReference type="EC" id="2.7.13.3" evidence="2"/>
<proteinExistence type="predicted"/>
<gene>
    <name evidence="6" type="ORF">HW556_04900</name>
</gene>
<evidence type="ECO:0000313" key="6">
    <source>
        <dbReference type="EMBL" id="NVO84211.1"/>
    </source>
</evidence>
<dbReference type="PRINTS" id="PR00344">
    <property type="entry name" value="BCTRLSENSOR"/>
</dbReference>
<comment type="catalytic activity">
    <reaction evidence="1">
        <text>ATP + protein L-histidine = ADP + protein N-phospho-L-histidine.</text>
        <dbReference type="EC" id="2.7.13.3"/>
    </reaction>
</comment>
<sequence>CPAGPGFVSLQVHDNGLGLDLREDRQLFTMFQRLHDHVEGSGIGLYMVKKIAENAGGRVAVESRLGEGSVFTVYLPE</sequence>
<dbReference type="InterPro" id="IPR005467">
    <property type="entry name" value="His_kinase_dom"/>
</dbReference>
<feature type="domain" description="Histidine kinase" evidence="5">
    <location>
        <begin position="8"/>
        <end position="77"/>
    </location>
</feature>